<evidence type="ECO:0000256" key="7">
    <source>
        <dbReference type="RuleBase" id="RU363032"/>
    </source>
</evidence>
<dbReference type="RefSeq" id="WP_128493506.1">
    <property type="nucleotide sequence ID" value="NZ_RZNB01000001.1"/>
</dbReference>
<evidence type="ECO:0000313" key="10">
    <source>
        <dbReference type="Proteomes" id="UP000288547"/>
    </source>
</evidence>
<sequence length="315" mass="33572">MISFIAKRIGVGLGLVFVVLTLIFLAIHAVPGDPAAVLASGGASGTATPESIERLREQLGLDKPLVVQYLDYLAGVVTGDLGSSFRDSRPVVTTIFERLPNTIELVVLACLVGAIVGVALGAAAGRFGGWVDSLVTAFSSLAISVPVYVLGTVFILVFSLTLGWFPAGGFVSWQADPVAHLRLLLLPALTLSIAFIGVTARMTRSSVVETSRMDWVRTARSWGLTPSRVFSRHVLRNSMTPVATAIGLEVGIMLGSTVLAERVFNFPGLSALLVDSVVNRDYPVVQGIVIVISVLFIAINIVVDLVYRFLDPRVR</sequence>
<dbReference type="EMBL" id="RZNB01000001">
    <property type="protein sequence ID" value="RWZ52664.1"/>
    <property type="molecule type" value="Genomic_DNA"/>
</dbReference>
<dbReference type="Gene3D" id="1.10.3720.10">
    <property type="entry name" value="MetI-like"/>
    <property type="match status" value="1"/>
</dbReference>
<evidence type="ECO:0000313" key="9">
    <source>
        <dbReference type="EMBL" id="RWZ52664.1"/>
    </source>
</evidence>
<gene>
    <name evidence="9" type="ORF">ELQ90_01565</name>
</gene>
<feature type="transmembrane region" description="Helical" evidence="7">
    <location>
        <begin position="242"/>
        <end position="264"/>
    </location>
</feature>
<dbReference type="PANTHER" id="PTHR43163:SF6">
    <property type="entry name" value="DIPEPTIDE TRANSPORT SYSTEM PERMEASE PROTEIN DPPB-RELATED"/>
    <property type="match status" value="1"/>
</dbReference>
<keyword evidence="6 7" id="KW-0472">Membrane</keyword>
<feature type="domain" description="ABC transmembrane type-1" evidence="8">
    <location>
        <begin position="99"/>
        <end position="307"/>
    </location>
</feature>
<evidence type="ECO:0000256" key="5">
    <source>
        <dbReference type="ARBA" id="ARBA00022989"/>
    </source>
</evidence>
<evidence type="ECO:0000256" key="1">
    <source>
        <dbReference type="ARBA" id="ARBA00004651"/>
    </source>
</evidence>
<evidence type="ECO:0000256" key="6">
    <source>
        <dbReference type="ARBA" id="ARBA00023136"/>
    </source>
</evidence>
<keyword evidence="10" id="KW-1185">Reference proteome</keyword>
<dbReference type="OrthoDB" id="9778910at2"/>
<feature type="transmembrane region" description="Helical" evidence="7">
    <location>
        <begin position="184"/>
        <end position="203"/>
    </location>
</feature>
<reference evidence="9 10" key="1">
    <citation type="submission" date="2018-12" db="EMBL/GenBank/DDBJ databases">
        <authorList>
            <person name="Li F."/>
        </authorList>
    </citation>
    <scope>NUCLEOTIDE SEQUENCE [LARGE SCALE GENOMIC DNA]</scope>
    <source>
        <strain evidence="9 10">11W25H-1</strain>
    </source>
</reference>
<organism evidence="9 10">
    <name type="scientific">Labedella phragmitis</name>
    <dbReference type="NCBI Taxonomy" id="2498849"/>
    <lineage>
        <taxon>Bacteria</taxon>
        <taxon>Bacillati</taxon>
        <taxon>Actinomycetota</taxon>
        <taxon>Actinomycetes</taxon>
        <taxon>Micrococcales</taxon>
        <taxon>Microbacteriaceae</taxon>
        <taxon>Labedella</taxon>
    </lineage>
</organism>
<dbReference type="CDD" id="cd06261">
    <property type="entry name" value="TM_PBP2"/>
    <property type="match status" value="1"/>
</dbReference>
<dbReference type="AlphaFoldDB" id="A0A3S4ANV1"/>
<dbReference type="Pfam" id="PF00528">
    <property type="entry name" value="BPD_transp_1"/>
    <property type="match status" value="1"/>
</dbReference>
<evidence type="ECO:0000256" key="3">
    <source>
        <dbReference type="ARBA" id="ARBA00022475"/>
    </source>
</evidence>
<feature type="transmembrane region" description="Helical" evidence="7">
    <location>
        <begin position="12"/>
        <end position="30"/>
    </location>
</feature>
<dbReference type="InterPro" id="IPR045621">
    <property type="entry name" value="BPD_transp_1_N"/>
</dbReference>
<feature type="transmembrane region" description="Helical" evidence="7">
    <location>
        <begin position="137"/>
        <end position="164"/>
    </location>
</feature>
<protein>
    <submittedName>
        <fullName evidence="9">ABC transporter permease</fullName>
    </submittedName>
</protein>
<dbReference type="InterPro" id="IPR035906">
    <property type="entry name" value="MetI-like_sf"/>
</dbReference>
<comment type="similarity">
    <text evidence="7">Belongs to the binding-protein-dependent transport system permease family.</text>
</comment>
<comment type="caution">
    <text evidence="9">The sequence shown here is derived from an EMBL/GenBank/DDBJ whole genome shotgun (WGS) entry which is preliminary data.</text>
</comment>
<keyword evidence="4 7" id="KW-0812">Transmembrane</keyword>
<dbReference type="Proteomes" id="UP000288547">
    <property type="component" value="Unassembled WGS sequence"/>
</dbReference>
<dbReference type="GO" id="GO:0005886">
    <property type="term" value="C:plasma membrane"/>
    <property type="evidence" value="ECO:0007669"/>
    <property type="project" value="UniProtKB-SubCell"/>
</dbReference>
<feature type="transmembrane region" description="Helical" evidence="7">
    <location>
        <begin position="105"/>
        <end position="125"/>
    </location>
</feature>
<name>A0A3S4ANV1_9MICO</name>
<accession>A0A3S4ANV1</accession>
<comment type="subcellular location">
    <subcellularLocation>
        <location evidence="1 7">Cell membrane</location>
        <topology evidence="1 7">Multi-pass membrane protein</topology>
    </subcellularLocation>
</comment>
<evidence type="ECO:0000259" key="8">
    <source>
        <dbReference type="PROSITE" id="PS50928"/>
    </source>
</evidence>
<dbReference type="Pfam" id="PF19300">
    <property type="entry name" value="BPD_transp_1_N"/>
    <property type="match status" value="1"/>
</dbReference>
<feature type="transmembrane region" description="Helical" evidence="7">
    <location>
        <begin position="284"/>
        <end position="307"/>
    </location>
</feature>
<keyword evidence="3" id="KW-1003">Cell membrane</keyword>
<dbReference type="SUPFAM" id="SSF161098">
    <property type="entry name" value="MetI-like"/>
    <property type="match status" value="1"/>
</dbReference>
<dbReference type="PANTHER" id="PTHR43163">
    <property type="entry name" value="DIPEPTIDE TRANSPORT SYSTEM PERMEASE PROTEIN DPPB-RELATED"/>
    <property type="match status" value="1"/>
</dbReference>
<keyword evidence="5 7" id="KW-1133">Transmembrane helix</keyword>
<evidence type="ECO:0000256" key="4">
    <source>
        <dbReference type="ARBA" id="ARBA00022692"/>
    </source>
</evidence>
<dbReference type="GO" id="GO:0055085">
    <property type="term" value="P:transmembrane transport"/>
    <property type="evidence" value="ECO:0007669"/>
    <property type="project" value="InterPro"/>
</dbReference>
<dbReference type="PROSITE" id="PS50928">
    <property type="entry name" value="ABC_TM1"/>
    <property type="match status" value="1"/>
</dbReference>
<keyword evidence="2 7" id="KW-0813">Transport</keyword>
<evidence type="ECO:0000256" key="2">
    <source>
        <dbReference type="ARBA" id="ARBA00022448"/>
    </source>
</evidence>
<dbReference type="InterPro" id="IPR000515">
    <property type="entry name" value="MetI-like"/>
</dbReference>
<proteinExistence type="inferred from homology"/>